<dbReference type="EMBL" id="QGKW02001660">
    <property type="protein sequence ID" value="KAF2577969.1"/>
    <property type="molecule type" value="Genomic_DNA"/>
</dbReference>
<evidence type="ECO:0000313" key="2">
    <source>
        <dbReference type="Proteomes" id="UP000712281"/>
    </source>
</evidence>
<protein>
    <submittedName>
        <fullName evidence="1">Uncharacterized protein</fullName>
    </submittedName>
</protein>
<reference evidence="1" key="1">
    <citation type="submission" date="2019-12" db="EMBL/GenBank/DDBJ databases">
        <title>Genome sequencing and annotation of Brassica cretica.</title>
        <authorList>
            <person name="Studholme D.J."/>
            <person name="Sarris P.F."/>
        </authorList>
    </citation>
    <scope>NUCLEOTIDE SEQUENCE</scope>
    <source>
        <strain evidence="1">PFS-001/15</strain>
        <tissue evidence="1">Leaf</tissue>
    </source>
</reference>
<organism evidence="1 2">
    <name type="scientific">Brassica cretica</name>
    <name type="common">Mustard</name>
    <dbReference type="NCBI Taxonomy" id="69181"/>
    <lineage>
        <taxon>Eukaryota</taxon>
        <taxon>Viridiplantae</taxon>
        <taxon>Streptophyta</taxon>
        <taxon>Embryophyta</taxon>
        <taxon>Tracheophyta</taxon>
        <taxon>Spermatophyta</taxon>
        <taxon>Magnoliopsida</taxon>
        <taxon>eudicotyledons</taxon>
        <taxon>Gunneridae</taxon>
        <taxon>Pentapetalae</taxon>
        <taxon>rosids</taxon>
        <taxon>malvids</taxon>
        <taxon>Brassicales</taxon>
        <taxon>Brassicaceae</taxon>
        <taxon>Brassiceae</taxon>
        <taxon>Brassica</taxon>
    </lineage>
</organism>
<proteinExistence type="predicted"/>
<dbReference type="Proteomes" id="UP000712281">
    <property type="component" value="Unassembled WGS sequence"/>
</dbReference>
<comment type="caution">
    <text evidence="1">The sequence shown here is derived from an EMBL/GenBank/DDBJ whole genome shotgun (WGS) entry which is preliminary data.</text>
</comment>
<name>A0A8S9J7V3_BRACR</name>
<accession>A0A8S9J7V3</accession>
<sequence length="67" mass="7336">MARTKIALKQAIKAAEDGDNAEGETWLDDIALKQAIKAAEDGDNAEGETWLDDVIKEGKKHISFFFG</sequence>
<dbReference type="AlphaFoldDB" id="A0A8S9J7V3"/>
<evidence type="ECO:0000313" key="1">
    <source>
        <dbReference type="EMBL" id="KAF2577969.1"/>
    </source>
</evidence>
<gene>
    <name evidence="1" type="ORF">F2Q68_00006604</name>
</gene>